<feature type="domain" description="Plastocyanin-like" evidence="7">
    <location>
        <begin position="444"/>
        <end position="583"/>
    </location>
</feature>
<dbReference type="InterPro" id="IPR008972">
    <property type="entry name" value="Cupredoxin"/>
</dbReference>
<evidence type="ECO:0000256" key="5">
    <source>
        <dbReference type="SAM" id="Phobius"/>
    </source>
</evidence>
<dbReference type="InterPro" id="IPR001117">
    <property type="entry name" value="Cu-oxidase_2nd"/>
</dbReference>
<dbReference type="EMBL" id="HF935944">
    <property type="protein sequence ID" value="CCX14263.1"/>
    <property type="molecule type" value="Genomic_DNA"/>
</dbReference>
<gene>
    <name evidence="9" type="ORF">PCON_13856</name>
</gene>
<organism evidence="9 10">
    <name type="scientific">Pyronema omphalodes (strain CBS 100304)</name>
    <name type="common">Pyronema confluens</name>
    <dbReference type="NCBI Taxonomy" id="1076935"/>
    <lineage>
        <taxon>Eukaryota</taxon>
        <taxon>Fungi</taxon>
        <taxon>Dikarya</taxon>
        <taxon>Ascomycota</taxon>
        <taxon>Pezizomycotina</taxon>
        <taxon>Pezizomycetes</taxon>
        <taxon>Pezizales</taxon>
        <taxon>Pyronemataceae</taxon>
        <taxon>Pyronema</taxon>
    </lineage>
</organism>
<keyword evidence="3" id="KW-0560">Oxidoreductase</keyword>
<dbReference type="OMA" id="GFWLYHC"/>
<dbReference type="AlphaFoldDB" id="U4LLJ8"/>
<feature type="domain" description="Plastocyanin-like" evidence="6">
    <location>
        <begin position="207"/>
        <end position="352"/>
    </location>
</feature>
<dbReference type="InterPro" id="IPR011707">
    <property type="entry name" value="Cu-oxidase-like_N"/>
</dbReference>
<keyword evidence="5" id="KW-0472">Membrane</keyword>
<dbReference type="Pfam" id="PF07732">
    <property type="entry name" value="Cu-oxidase_3"/>
    <property type="match status" value="1"/>
</dbReference>
<keyword evidence="2" id="KW-0479">Metal-binding</keyword>
<evidence type="ECO:0000256" key="2">
    <source>
        <dbReference type="ARBA" id="ARBA00022723"/>
    </source>
</evidence>
<dbReference type="Pfam" id="PF07731">
    <property type="entry name" value="Cu-oxidase_2"/>
    <property type="match status" value="1"/>
</dbReference>
<name>U4LLJ8_PYROM</name>
<dbReference type="eggNOG" id="KOG1263">
    <property type="taxonomic scope" value="Eukaryota"/>
</dbReference>
<keyword evidence="5" id="KW-1133">Transmembrane helix</keyword>
<feature type="domain" description="Plastocyanin-like" evidence="8">
    <location>
        <begin position="84"/>
        <end position="197"/>
    </location>
</feature>
<dbReference type="CDD" id="cd13857">
    <property type="entry name" value="CuRO_1_Diphenol_Ox"/>
    <property type="match status" value="1"/>
</dbReference>
<evidence type="ECO:0000313" key="10">
    <source>
        <dbReference type="Proteomes" id="UP000018144"/>
    </source>
</evidence>
<keyword evidence="5" id="KW-0812">Transmembrane</keyword>
<dbReference type="OrthoDB" id="2121828at2759"/>
<dbReference type="STRING" id="1076935.U4LLJ8"/>
<reference evidence="9 10" key="1">
    <citation type="journal article" date="2013" name="PLoS Genet.">
        <title>The genome and development-dependent transcriptomes of Pyronema confluens: a window into fungal evolution.</title>
        <authorList>
            <person name="Traeger S."/>
            <person name="Altegoer F."/>
            <person name="Freitag M."/>
            <person name="Gabaldon T."/>
            <person name="Kempken F."/>
            <person name="Kumar A."/>
            <person name="Marcet-Houben M."/>
            <person name="Poggeler S."/>
            <person name="Stajich J.E."/>
            <person name="Nowrousian M."/>
        </authorList>
    </citation>
    <scope>NUCLEOTIDE SEQUENCE [LARGE SCALE GENOMIC DNA]</scope>
    <source>
        <strain evidence="10">CBS 100304</strain>
        <tissue evidence="9">Vegetative mycelium</tissue>
    </source>
</reference>
<dbReference type="GO" id="GO:0005507">
    <property type="term" value="F:copper ion binding"/>
    <property type="evidence" value="ECO:0007669"/>
    <property type="project" value="InterPro"/>
</dbReference>
<dbReference type="Proteomes" id="UP000018144">
    <property type="component" value="Unassembled WGS sequence"/>
</dbReference>
<dbReference type="SUPFAM" id="SSF49503">
    <property type="entry name" value="Cupredoxins"/>
    <property type="match status" value="3"/>
</dbReference>
<feature type="transmembrane region" description="Helical" evidence="5">
    <location>
        <begin position="12"/>
        <end position="31"/>
    </location>
</feature>
<dbReference type="Pfam" id="PF00394">
    <property type="entry name" value="Cu-oxidase"/>
    <property type="match status" value="1"/>
</dbReference>
<comment type="similarity">
    <text evidence="1">Belongs to the multicopper oxidase family.</text>
</comment>
<keyword evidence="10" id="KW-1185">Reference proteome</keyword>
<dbReference type="PANTHER" id="PTHR11709:SF414">
    <property type="entry name" value="ADR239WP"/>
    <property type="match status" value="1"/>
</dbReference>
<sequence>MMPRLPAPSRTQIFSLVVATFFAFLFTLHIYSSDQRVLRKPLGIIHSRKGGDPWRRDTGEYILDPAWDVDAPPRERFYNWTLTEIEGNPDGVWRTLLAINGQFPGPMVEVNEDDTIVIDVHNRMSNSTSIHWHGFHQNGTNWMDGTVGVTNCPIPPGHSFQYKFKAEGLRGTYWYHAHYTTQRVDGLFGPLVIHSPKEVVHAEYHTDRVVMVQDYYHDLSTSLLPTYLAPDNENAEPVPNGALINGRGSIDCSKVPSSYRCTKPKDGLEVLNLPLDQSHRVRFINVGAFAEFDIELDQHAVSLVEIDGSTVKAHSFNRFRINVAQRYSVIMTAQQTDAASSSFWLRARMGEHCFVEIPENLEPEVRAIVQFIRPPAPAWPRTPQTQGWSEARELICRDMNLTEVRPMRTGGPEKADILIPLRSNFEIGAYKLSRGVFNATSWKPASTPTLLSAIEGVKSQNASFLTDDIVLSKAYDLKHQLVVNIPHRKVVDLLISNFDDGNHPFHLHGHKFWVLAQGHGYYEMANYKNVAVKESIYRDTVSIEAFGWVLIRFRADNPGMWAFHCHLAWHSEAGMLMQFLVASDKVGAWTVPEEVKQMCERKELQRGGPIPDEDFYW</sequence>
<dbReference type="CDD" id="cd13910">
    <property type="entry name" value="CuRO_3_MCO_like_4"/>
    <property type="match status" value="1"/>
</dbReference>
<proteinExistence type="inferred from homology"/>
<evidence type="ECO:0000256" key="1">
    <source>
        <dbReference type="ARBA" id="ARBA00010609"/>
    </source>
</evidence>
<evidence type="ECO:0000256" key="3">
    <source>
        <dbReference type="ARBA" id="ARBA00023002"/>
    </source>
</evidence>
<evidence type="ECO:0000259" key="7">
    <source>
        <dbReference type="Pfam" id="PF07731"/>
    </source>
</evidence>
<accession>U4LLJ8</accession>
<dbReference type="PANTHER" id="PTHR11709">
    <property type="entry name" value="MULTI-COPPER OXIDASE"/>
    <property type="match status" value="1"/>
</dbReference>
<evidence type="ECO:0000256" key="4">
    <source>
        <dbReference type="ARBA" id="ARBA00023008"/>
    </source>
</evidence>
<evidence type="ECO:0000259" key="6">
    <source>
        <dbReference type="Pfam" id="PF00394"/>
    </source>
</evidence>
<dbReference type="PROSITE" id="PS00080">
    <property type="entry name" value="MULTICOPPER_OXIDASE2"/>
    <property type="match status" value="1"/>
</dbReference>
<dbReference type="CDD" id="cd13886">
    <property type="entry name" value="CuRO_2_MCO_like_1"/>
    <property type="match status" value="1"/>
</dbReference>
<dbReference type="InterPro" id="IPR002355">
    <property type="entry name" value="Cu_oxidase_Cu_BS"/>
</dbReference>
<evidence type="ECO:0000259" key="8">
    <source>
        <dbReference type="Pfam" id="PF07732"/>
    </source>
</evidence>
<dbReference type="Gene3D" id="2.60.40.420">
    <property type="entry name" value="Cupredoxins - blue copper proteins"/>
    <property type="match status" value="3"/>
</dbReference>
<keyword evidence="4" id="KW-0186">Copper</keyword>
<dbReference type="GO" id="GO:0016491">
    <property type="term" value="F:oxidoreductase activity"/>
    <property type="evidence" value="ECO:0007669"/>
    <property type="project" value="UniProtKB-KW"/>
</dbReference>
<dbReference type="InterPro" id="IPR045087">
    <property type="entry name" value="Cu-oxidase_fam"/>
</dbReference>
<protein>
    <submittedName>
        <fullName evidence="9">Similar to Laccase-4 acc. no. Q02081</fullName>
    </submittedName>
</protein>
<evidence type="ECO:0000313" key="9">
    <source>
        <dbReference type="EMBL" id="CCX14263.1"/>
    </source>
</evidence>
<dbReference type="InterPro" id="IPR011706">
    <property type="entry name" value="Cu-oxidase_C"/>
</dbReference>